<reference evidence="9 10" key="1">
    <citation type="submission" date="2018-02" db="EMBL/GenBank/DDBJ databases">
        <title>Draft genome of wild Prunus yedoensis var. nudiflora.</title>
        <authorList>
            <person name="Baek S."/>
            <person name="Kim J.-H."/>
            <person name="Choi K."/>
            <person name="Kim G.-B."/>
            <person name="Cho A."/>
            <person name="Jang H."/>
            <person name="Shin C.-H."/>
            <person name="Yu H.-J."/>
            <person name="Mun J.-H."/>
        </authorList>
    </citation>
    <scope>NUCLEOTIDE SEQUENCE [LARGE SCALE GENOMIC DNA]</scope>
    <source>
        <strain evidence="10">cv. Jeju island</strain>
        <tissue evidence="9">Leaf</tissue>
    </source>
</reference>
<dbReference type="OrthoDB" id="248387at2759"/>
<proteinExistence type="inferred from homology"/>
<evidence type="ECO:0000256" key="5">
    <source>
        <dbReference type="ARBA" id="ARBA00045448"/>
    </source>
</evidence>
<dbReference type="InterPro" id="IPR001375">
    <property type="entry name" value="Peptidase_S9_cat"/>
</dbReference>
<dbReference type="GO" id="GO:0004252">
    <property type="term" value="F:serine-type endopeptidase activity"/>
    <property type="evidence" value="ECO:0007669"/>
    <property type="project" value="UniProtKB-UniRule"/>
</dbReference>
<dbReference type="Pfam" id="PF02897">
    <property type="entry name" value="Peptidase_S9_N"/>
    <property type="match status" value="2"/>
</dbReference>
<comment type="similarity">
    <text evidence="1 6">Belongs to the peptidase S9A family.</text>
</comment>
<dbReference type="GO" id="GO:0006508">
    <property type="term" value="P:proteolysis"/>
    <property type="evidence" value="ECO:0007669"/>
    <property type="project" value="UniProtKB-KW"/>
</dbReference>
<evidence type="ECO:0000256" key="1">
    <source>
        <dbReference type="ARBA" id="ARBA00005228"/>
    </source>
</evidence>
<dbReference type="SUPFAM" id="SSF53474">
    <property type="entry name" value="alpha/beta-Hydrolases"/>
    <property type="match status" value="1"/>
</dbReference>
<keyword evidence="10" id="KW-1185">Reference proteome</keyword>
<organism evidence="9 10">
    <name type="scientific">Prunus yedoensis var. nudiflora</name>
    <dbReference type="NCBI Taxonomy" id="2094558"/>
    <lineage>
        <taxon>Eukaryota</taxon>
        <taxon>Viridiplantae</taxon>
        <taxon>Streptophyta</taxon>
        <taxon>Embryophyta</taxon>
        <taxon>Tracheophyta</taxon>
        <taxon>Spermatophyta</taxon>
        <taxon>Magnoliopsida</taxon>
        <taxon>eudicotyledons</taxon>
        <taxon>Gunneridae</taxon>
        <taxon>Pentapetalae</taxon>
        <taxon>rosids</taxon>
        <taxon>fabids</taxon>
        <taxon>Rosales</taxon>
        <taxon>Rosaceae</taxon>
        <taxon>Amygdaloideae</taxon>
        <taxon>Amygdaleae</taxon>
        <taxon>Prunus</taxon>
    </lineage>
</organism>
<dbReference type="EMBL" id="PJQY01002047">
    <property type="protein sequence ID" value="PQP96897.1"/>
    <property type="molecule type" value="Genomic_DNA"/>
</dbReference>
<dbReference type="Proteomes" id="UP000250321">
    <property type="component" value="Unassembled WGS sequence"/>
</dbReference>
<evidence type="ECO:0000259" key="8">
    <source>
        <dbReference type="Pfam" id="PF02897"/>
    </source>
</evidence>
<dbReference type="InterPro" id="IPR002470">
    <property type="entry name" value="Peptidase_S9A"/>
</dbReference>
<evidence type="ECO:0000313" key="10">
    <source>
        <dbReference type="Proteomes" id="UP000250321"/>
    </source>
</evidence>
<dbReference type="Gene3D" id="2.130.10.120">
    <property type="entry name" value="Prolyl oligopeptidase, N-terminal domain"/>
    <property type="match status" value="1"/>
</dbReference>
<dbReference type="PRINTS" id="PR00862">
    <property type="entry name" value="PROLIGOPTASE"/>
</dbReference>
<dbReference type="Pfam" id="PF00326">
    <property type="entry name" value="Peptidase_S9"/>
    <property type="match status" value="1"/>
</dbReference>
<evidence type="ECO:0000313" key="9">
    <source>
        <dbReference type="EMBL" id="PQP96897.1"/>
    </source>
</evidence>
<sequence length="794" mass="89072">MLGHLHIKLPLVSVSSLGPGGFMALLSVVLKPKCSIKRSSLSLSFCLIANISSSLFSTLCRGHPFSPPPPAAYPPPVPKKVPFTVSVHGRSWQDPYHWMSNTNDPDLSEYLNKENAYSEAFMADTGNLQRTLFSEMTRRMPTKISTPPERWGPGYVHVGTCRISPDHHYLAYTLDTKGNERFMLQIKDLRSGCIIPNVRVDDVVSLAWAQDGRTLFYTLSDETQRPYRVCCSKLGSDDIENITVFTESNPSFCVDIASTKDGKFITVYLIDAANPLDGLQKVWKRVSGVQFFLEHHHGLFYVLTNAPLSESNKWSGEGYYLASCHLQDLLSSNWQNIFLPSKDFSVQDMDMFDGHLVLSLSKKGSSMFCSIDLPIDVDCKHLLEPEDLNAWFFPMPPNSCTVVSGSNHDFQKSVYRAVLSSPVMPDVVVDYDMSSRRFSIVQQEEVIHFCDRTCPPTNQLDMNQTFDTQYEKEEDVQISEWQRWKDYSDTYCCERREVISHDGVRVPLTILYSHTTWHKDQSPGLLQGYGAYGEVLYESWCAEHMSLLDRGWVVAFADVRGGGGDSSWHESGSGSYKLNSVYDFVSCANYLIKEGYVQKDRLGAIGHSAGGLLVGATINMYPDLFCAAILKVPFLDICNTLMDPSLPLTILDYEEFGNPQIQSAFEHIFSYSPYDNISQGSCYPSMLVTASLHDSRVGFWEAAKWVAKVRDGTCSGCSSSVILKTNMAGGHFGEGGRYRQCEVAAYDYAFLIKAMGMLKTEKQDMQCNVVTKESKNHSYNEVARTTSFLCTVKD</sequence>
<dbReference type="EC" id="3.4.21.-" evidence="6"/>
<keyword evidence="4 6" id="KW-0720">Serine protease</keyword>
<feature type="domain" description="Peptidase S9 prolyl oligopeptidase catalytic" evidence="7">
    <location>
        <begin position="544"/>
        <end position="756"/>
    </location>
</feature>
<dbReference type="InterPro" id="IPR029058">
    <property type="entry name" value="AB_hydrolase_fold"/>
</dbReference>
<gene>
    <name evidence="9" type="ORF">Pyn_13978</name>
</gene>
<evidence type="ECO:0000256" key="3">
    <source>
        <dbReference type="ARBA" id="ARBA00022801"/>
    </source>
</evidence>
<name>A0A314XZI7_PRUYE</name>
<comment type="caution">
    <text evidence="9">The sequence shown here is derived from an EMBL/GenBank/DDBJ whole genome shotgun (WGS) entry which is preliminary data.</text>
</comment>
<evidence type="ECO:0000256" key="4">
    <source>
        <dbReference type="ARBA" id="ARBA00022825"/>
    </source>
</evidence>
<protein>
    <recommendedName>
        <fullName evidence="6">Prolyl endopeptidase</fullName>
        <ecNumber evidence="6">3.4.21.-</ecNumber>
    </recommendedName>
</protein>
<dbReference type="SUPFAM" id="SSF50993">
    <property type="entry name" value="Peptidase/esterase 'gauge' domain"/>
    <property type="match status" value="1"/>
</dbReference>
<evidence type="ECO:0000259" key="7">
    <source>
        <dbReference type="Pfam" id="PF00326"/>
    </source>
</evidence>
<dbReference type="InterPro" id="IPR023302">
    <property type="entry name" value="Pept_S9A_N"/>
</dbReference>
<dbReference type="Gene3D" id="3.40.50.1820">
    <property type="entry name" value="alpha/beta hydrolase"/>
    <property type="match status" value="2"/>
</dbReference>
<comment type="function">
    <text evidence="5">Serine peptidase whose precise substrate specificity remains unclear. Does not cleave peptides after a arginine or lysine residue. Regulates trans-Golgi network morphology and sorting by regulating the membrane binding of the AP-1 complex. May play a role in the regulation of synaptic vesicle exocytosis.</text>
</comment>
<keyword evidence="2 6" id="KW-0645">Protease</keyword>
<keyword evidence="3 6" id="KW-0378">Hydrolase</keyword>
<dbReference type="PANTHER" id="PTHR11757:SF12">
    <property type="entry name" value="PROLYL ENDOPEPTIDASE"/>
    <property type="match status" value="1"/>
</dbReference>
<dbReference type="InterPro" id="IPR051543">
    <property type="entry name" value="Serine_Peptidase_S9A"/>
</dbReference>
<dbReference type="PANTHER" id="PTHR11757">
    <property type="entry name" value="PROTEASE FAMILY S9A OLIGOPEPTIDASE"/>
    <property type="match status" value="1"/>
</dbReference>
<accession>A0A314XZI7</accession>
<dbReference type="AlphaFoldDB" id="A0A314XZI7"/>
<feature type="domain" description="Peptidase S9A N-terminal" evidence="8">
    <location>
        <begin position="155"/>
        <end position="443"/>
    </location>
</feature>
<dbReference type="GO" id="GO:0009507">
    <property type="term" value="C:chloroplast"/>
    <property type="evidence" value="ECO:0007669"/>
    <property type="project" value="TreeGrafter"/>
</dbReference>
<feature type="domain" description="Peptidase S9A N-terminal" evidence="8">
    <location>
        <begin position="75"/>
        <end position="148"/>
    </location>
</feature>
<evidence type="ECO:0000256" key="6">
    <source>
        <dbReference type="RuleBase" id="RU368024"/>
    </source>
</evidence>
<evidence type="ECO:0000256" key="2">
    <source>
        <dbReference type="ARBA" id="ARBA00022670"/>
    </source>
</evidence>